<dbReference type="AlphaFoldDB" id="D8Q7S0"/>
<reference evidence="2 3" key="1">
    <citation type="journal article" date="2010" name="Nat. Biotechnol.">
        <title>Genome sequence of the model mushroom Schizophyllum commune.</title>
        <authorList>
            <person name="Ohm R.A."/>
            <person name="de Jong J.F."/>
            <person name="Lugones L.G."/>
            <person name="Aerts A."/>
            <person name="Kothe E."/>
            <person name="Stajich J.E."/>
            <person name="de Vries R.P."/>
            <person name="Record E."/>
            <person name="Levasseur A."/>
            <person name="Baker S.E."/>
            <person name="Bartholomew K.A."/>
            <person name="Coutinho P.M."/>
            <person name="Erdmann S."/>
            <person name="Fowler T.J."/>
            <person name="Gathman A.C."/>
            <person name="Lombard V."/>
            <person name="Henrissat B."/>
            <person name="Knabe N."/>
            <person name="Kuees U."/>
            <person name="Lilly W.W."/>
            <person name="Lindquist E."/>
            <person name="Lucas S."/>
            <person name="Magnuson J.K."/>
            <person name="Piumi F."/>
            <person name="Raudaskoski M."/>
            <person name="Salamov A."/>
            <person name="Schmutz J."/>
            <person name="Schwarze F.W.M.R."/>
            <person name="vanKuyk P.A."/>
            <person name="Horton J.S."/>
            <person name="Grigoriev I.V."/>
            <person name="Woesten H.A.B."/>
        </authorList>
    </citation>
    <scope>NUCLEOTIDE SEQUENCE [LARGE SCALE GENOMIC DNA]</scope>
    <source>
        <strain evidence="3">H4-8 / FGSC 9210</strain>
    </source>
</reference>
<feature type="compositionally biased region" description="Polar residues" evidence="1">
    <location>
        <begin position="206"/>
        <end position="216"/>
    </location>
</feature>
<accession>D8Q7S0</accession>
<dbReference type="InParanoid" id="D8Q7S0"/>
<proteinExistence type="predicted"/>
<name>D8Q7S0_SCHCM</name>
<organism evidence="3">
    <name type="scientific">Schizophyllum commune (strain H4-8 / FGSC 9210)</name>
    <name type="common">Split gill fungus</name>
    <dbReference type="NCBI Taxonomy" id="578458"/>
    <lineage>
        <taxon>Eukaryota</taxon>
        <taxon>Fungi</taxon>
        <taxon>Dikarya</taxon>
        <taxon>Basidiomycota</taxon>
        <taxon>Agaricomycotina</taxon>
        <taxon>Agaricomycetes</taxon>
        <taxon>Agaricomycetidae</taxon>
        <taxon>Agaricales</taxon>
        <taxon>Schizophyllaceae</taxon>
        <taxon>Schizophyllum</taxon>
    </lineage>
</organism>
<gene>
    <name evidence="2" type="ORF">SCHCODRAFT_235462</name>
</gene>
<dbReference type="KEGG" id="scm:SCHCO_02600401"/>
<sequence length="420" mass="45970">MPVLSRDTERLGAGVFSTFPQPSTIGVIPHIVEDAAPWPAEVQALAEAFTKEDVLPDYVRKLQRFFSSYPMPPDGTVHLELPDPGHPLLRRLIPLCFATSSLYNDGNLRFSGMSAQVAVPFISSLLRALDWPESRVAVDEAFARPIDPCCFDDPNAPFQPPYMVADALLLLSAPWVPQALAESEVGSHDYSSHGGPPSAVDEDSCETPSSTYSQESSHVDGPPAYTQLLSAPSFDQVEVPFICVASSATLYILMASAILQRRALGIREPVIGLALDPNSSLARIALGWFEPVHESCVDIHVAHCSDNFLSSSDTSKPSISKRPTREDRRARGLYDLREPLEALELALAVSSLYEYAVDVLDCAKIGLEAARMVSPQDSAARWRLVDAGRDTEVHVATPGYLKLRMYDWLRAVQMSHEGPK</sequence>
<dbReference type="OrthoDB" id="2919059at2759"/>
<dbReference type="GeneID" id="9586720"/>
<dbReference type="HOGENOM" id="CLU_654089_0_0_1"/>
<dbReference type="EMBL" id="GL377307">
    <property type="protein sequence ID" value="EFI96473.1"/>
    <property type="molecule type" value="Genomic_DNA"/>
</dbReference>
<dbReference type="VEuPathDB" id="FungiDB:SCHCODRAFT_02600401"/>
<feature type="region of interest" description="Disordered" evidence="1">
    <location>
        <begin position="186"/>
        <end position="221"/>
    </location>
</feature>
<evidence type="ECO:0000256" key="1">
    <source>
        <dbReference type="SAM" id="MobiDB-lite"/>
    </source>
</evidence>
<dbReference type="Proteomes" id="UP000007431">
    <property type="component" value="Unassembled WGS sequence"/>
</dbReference>
<keyword evidence="3" id="KW-1185">Reference proteome</keyword>
<evidence type="ECO:0000313" key="2">
    <source>
        <dbReference type="EMBL" id="EFI96473.1"/>
    </source>
</evidence>
<dbReference type="RefSeq" id="XP_003031376.1">
    <property type="nucleotide sequence ID" value="XM_003031330.1"/>
</dbReference>
<evidence type="ECO:0000313" key="3">
    <source>
        <dbReference type="Proteomes" id="UP000007431"/>
    </source>
</evidence>
<protein>
    <submittedName>
        <fullName evidence="2">Uncharacterized protein</fullName>
    </submittedName>
</protein>